<protein>
    <recommendedName>
        <fullName evidence="1">Reverse transcriptase Ty1/copia-type domain-containing protein</fullName>
    </recommendedName>
</protein>
<dbReference type="Proteomes" id="UP000460718">
    <property type="component" value="Unassembled WGS sequence"/>
</dbReference>
<dbReference type="EMBL" id="QXFW01000217">
    <property type="protein sequence ID" value="KAE9020202.1"/>
    <property type="molecule type" value="Genomic_DNA"/>
</dbReference>
<sequence length="261" mass="29444">MRTRYMGVNHMPVARVEKIALKDPKNFRQAMKDPRANKWKQAIRDEIEALEQSDTWEVIKRPRNAKLLHTKWVFKLKTHTDGSIEPFKARLVARGDQQEYGVDYTYTFSAVLDMMLGKMILVVSRIWKVPARHGDVLRAYVKADKEAELGIMLNIPEGMVISDALLMLLGVTDEREIALLLKKGFCYTDSCMYAKIEVDGTTLVGVYVDDLLVTGTSEATVDKFVADMQVVELKDLGVVSKFLGTTLNYVTCQVGSSSKSK</sequence>
<dbReference type="AlphaFoldDB" id="A0A6A3LLC8"/>
<organism evidence="2 3">
    <name type="scientific">Phytophthora fragariae</name>
    <dbReference type="NCBI Taxonomy" id="53985"/>
    <lineage>
        <taxon>Eukaryota</taxon>
        <taxon>Sar</taxon>
        <taxon>Stramenopiles</taxon>
        <taxon>Oomycota</taxon>
        <taxon>Peronosporomycetes</taxon>
        <taxon>Peronosporales</taxon>
        <taxon>Peronosporaceae</taxon>
        <taxon>Phytophthora</taxon>
    </lineage>
</organism>
<reference evidence="2 3" key="1">
    <citation type="submission" date="2018-09" db="EMBL/GenBank/DDBJ databases">
        <title>Genomic investigation of the strawberry pathogen Phytophthora fragariae indicates pathogenicity is determined by transcriptional variation in three key races.</title>
        <authorList>
            <person name="Adams T.M."/>
            <person name="Armitage A.D."/>
            <person name="Sobczyk M.K."/>
            <person name="Bates H.J."/>
            <person name="Dunwell J.M."/>
            <person name="Nellist C.F."/>
            <person name="Harrison R.J."/>
        </authorList>
    </citation>
    <scope>NUCLEOTIDE SEQUENCE [LARGE SCALE GENOMIC DNA]</scope>
    <source>
        <strain evidence="2 3">SCRP245</strain>
    </source>
</reference>
<accession>A0A6A3LLC8</accession>
<evidence type="ECO:0000259" key="1">
    <source>
        <dbReference type="Pfam" id="PF07727"/>
    </source>
</evidence>
<gene>
    <name evidence="2" type="ORF">PF011_g5524</name>
</gene>
<proteinExistence type="predicted"/>
<feature type="domain" description="Reverse transcriptase Ty1/copia-type" evidence="1">
    <location>
        <begin position="188"/>
        <end position="248"/>
    </location>
</feature>
<evidence type="ECO:0000313" key="2">
    <source>
        <dbReference type="EMBL" id="KAE9020202.1"/>
    </source>
</evidence>
<name>A0A6A3LLC8_9STRA</name>
<feature type="domain" description="Reverse transcriptase Ty1/copia-type" evidence="1">
    <location>
        <begin position="54"/>
        <end position="162"/>
    </location>
</feature>
<comment type="caution">
    <text evidence="2">The sequence shown here is derived from an EMBL/GenBank/DDBJ whole genome shotgun (WGS) entry which is preliminary data.</text>
</comment>
<dbReference type="Pfam" id="PF07727">
    <property type="entry name" value="RVT_2"/>
    <property type="match status" value="2"/>
</dbReference>
<evidence type="ECO:0000313" key="3">
    <source>
        <dbReference type="Proteomes" id="UP000460718"/>
    </source>
</evidence>
<dbReference type="InterPro" id="IPR013103">
    <property type="entry name" value="RVT_2"/>
</dbReference>